<organism evidence="1 2">
    <name type="scientific">Pyrodictium abyssi</name>
    <dbReference type="NCBI Taxonomy" id="54256"/>
    <lineage>
        <taxon>Archaea</taxon>
        <taxon>Thermoproteota</taxon>
        <taxon>Thermoprotei</taxon>
        <taxon>Desulfurococcales</taxon>
        <taxon>Pyrodictiaceae</taxon>
        <taxon>Pyrodictium</taxon>
    </lineage>
</organism>
<dbReference type="RefSeq" id="WP_338249161.1">
    <property type="nucleotide sequence ID" value="NZ_AP028907.1"/>
</dbReference>
<evidence type="ECO:0000313" key="1">
    <source>
        <dbReference type="EMBL" id="BES82135.1"/>
    </source>
</evidence>
<keyword evidence="2" id="KW-1185">Reference proteome</keyword>
<sequence>MEQIELELVEEYELLGEKRYRFRIKGTSIYLNVGGKDVEDARQKALSMVKDMQLDTILSKLM</sequence>
<dbReference type="EMBL" id="AP028907">
    <property type="protein sequence ID" value="BES82135.1"/>
    <property type="molecule type" value="Genomic_DNA"/>
</dbReference>
<evidence type="ECO:0000313" key="2">
    <source>
        <dbReference type="Proteomes" id="UP001341135"/>
    </source>
</evidence>
<name>A0ABM8IZI7_9CREN</name>
<protein>
    <submittedName>
        <fullName evidence="1">Uncharacterized protein</fullName>
    </submittedName>
</protein>
<reference evidence="1 2" key="1">
    <citation type="submission" date="2023-09" db="EMBL/GenBank/DDBJ databases">
        <title>Pyrofollis japonicus gen. nov. sp. nov., a novel member of the family Pyrodictiaceae isolated from the Iheya North hydrothermal field.</title>
        <authorList>
            <person name="Miyazaki U."/>
            <person name="Sanari M."/>
            <person name="Tame A."/>
            <person name="Kitajima M."/>
            <person name="Okamoto A."/>
            <person name="Sawayama S."/>
            <person name="Miyazaki J."/>
            <person name="Takai K."/>
            <person name="Nakagawa S."/>
        </authorList>
    </citation>
    <scope>NUCLEOTIDE SEQUENCE [LARGE SCALE GENOMIC DNA]</scope>
    <source>
        <strain evidence="1 2">AV2</strain>
    </source>
</reference>
<dbReference type="Proteomes" id="UP001341135">
    <property type="component" value="Chromosome"/>
</dbReference>
<gene>
    <name evidence="1" type="ORF">PABY_17020</name>
</gene>
<dbReference type="GeneID" id="89289709"/>
<accession>A0ABM8IZI7</accession>
<proteinExistence type="predicted"/>